<dbReference type="PANTHER" id="PTHR43464:SF23">
    <property type="entry name" value="JUVENILE HORMONE ACID O-METHYLTRANSFERASE"/>
    <property type="match status" value="1"/>
</dbReference>
<dbReference type="RefSeq" id="WP_012853127.1">
    <property type="nucleotide sequence ID" value="NC_013510.1"/>
</dbReference>
<dbReference type="Gene3D" id="3.40.50.150">
    <property type="entry name" value="Vaccinia Virus protein VP39"/>
    <property type="match status" value="1"/>
</dbReference>
<dbReference type="KEGG" id="tcu:Tcur_2798"/>
<dbReference type="GO" id="GO:0010420">
    <property type="term" value="F:polyprenyldihydroxybenzoate methyltransferase activity"/>
    <property type="evidence" value="ECO:0007669"/>
    <property type="project" value="TreeGrafter"/>
</dbReference>
<keyword evidence="2" id="KW-0489">Methyltransferase</keyword>
<dbReference type="InterPro" id="IPR029063">
    <property type="entry name" value="SAM-dependent_MTases_sf"/>
</dbReference>
<name>D1A6T9_THECD</name>
<feature type="domain" description="Methyltransferase" evidence="1">
    <location>
        <begin position="42"/>
        <end position="133"/>
    </location>
</feature>
<dbReference type="STRING" id="471852.Tcur_2798"/>
<keyword evidence="2" id="KW-0808">Transferase</keyword>
<organism evidence="2 3">
    <name type="scientific">Thermomonospora curvata (strain ATCC 19995 / DSM 43183 / JCM 3096 / KCTC 9072 / NBRC 15933 / NCIMB 10081 / Henssen B9)</name>
    <dbReference type="NCBI Taxonomy" id="471852"/>
    <lineage>
        <taxon>Bacteria</taxon>
        <taxon>Bacillati</taxon>
        <taxon>Actinomycetota</taxon>
        <taxon>Actinomycetes</taxon>
        <taxon>Streptosporangiales</taxon>
        <taxon>Thermomonosporaceae</taxon>
        <taxon>Thermomonospora</taxon>
    </lineage>
</organism>
<dbReference type="GO" id="GO:0032259">
    <property type="term" value="P:methylation"/>
    <property type="evidence" value="ECO:0007669"/>
    <property type="project" value="UniProtKB-KW"/>
</dbReference>
<dbReference type="Proteomes" id="UP000001918">
    <property type="component" value="Chromosome"/>
</dbReference>
<keyword evidence="3" id="KW-1185">Reference proteome</keyword>
<dbReference type="SUPFAM" id="SSF53335">
    <property type="entry name" value="S-adenosyl-L-methionine-dependent methyltransferases"/>
    <property type="match status" value="1"/>
</dbReference>
<dbReference type="OrthoDB" id="189743at2"/>
<reference evidence="2 3" key="1">
    <citation type="journal article" date="2011" name="Stand. Genomic Sci.">
        <title>Complete genome sequence of Thermomonospora curvata type strain (B9).</title>
        <authorList>
            <person name="Chertkov O."/>
            <person name="Sikorski J."/>
            <person name="Nolan M."/>
            <person name="Lapidus A."/>
            <person name="Lucas S."/>
            <person name="Del Rio T.G."/>
            <person name="Tice H."/>
            <person name="Cheng J.F."/>
            <person name="Goodwin L."/>
            <person name="Pitluck S."/>
            <person name="Liolios K."/>
            <person name="Ivanova N."/>
            <person name="Mavromatis K."/>
            <person name="Mikhailova N."/>
            <person name="Ovchinnikova G."/>
            <person name="Pati A."/>
            <person name="Chen A."/>
            <person name="Palaniappan K."/>
            <person name="Djao O.D."/>
            <person name="Land M."/>
            <person name="Hauser L."/>
            <person name="Chang Y.J."/>
            <person name="Jeffries C.D."/>
            <person name="Brettin T."/>
            <person name="Han C."/>
            <person name="Detter J.C."/>
            <person name="Rohde M."/>
            <person name="Goker M."/>
            <person name="Woyke T."/>
            <person name="Bristow J."/>
            <person name="Eisen J.A."/>
            <person name="Markowitz V."/>
            <person name="Hugenholtz P."/>
            <person name="Klenk H.P."/>
            <person name="Kyrpides N.C."/>
        </authorList>
    </citation>
    <scope>NUCLEOTIDE SEQUENCE [LARGE SCALE GENOMIC DNA]</scope>
    <source>
        <strain evidence="3">ATCC 19995 / DSM 43183 / JCM 3096 / KCTC 9072 / NBRC 15933 / NCIMB 10081 / Henssen B9</strain>
    </source>
</reference>
<evidence type="ECO:0000259" key="1">
    <source>
        <dbReference type="Pfam" id="PF13649"/>
    </source>
</evidence>
<dbReference type="AlphaFoldDB" id="D1A6T9"/>
<dbReference type="HOGENOM" id="CLU_069129_2_0_11"/>
<dbReference type="EMBL" id="CP001738">
    <property type="protein sequence ID" value="ACY98343.1"/>
    <property type="molecule type" value="Genomic_DNA"/>
</dbReference>
<accession>D1A6T9</accession>
<dbReference type="PANTHER" id="PTHR43464">
    <property type="entry name" value="METHYLTRANSFERASE"/>
    <property type="match status" value="1"/>
</dbReference>
<gene>
    <name evidence="2" type="ordered locus">Tcur_2798</name>
</gene>
<evidence type="ECO:0000313" key="3">
    <source>
        <dbReference type="Proteomes" id="UP000001918"/>
    </source>
</evidence>
<dbReference type="InterPro" id="IPR041698">
    <property type="entry name" value="Methyltransf_25"/>
</dbReference>
<evidence type="ECO:0000313" key="2">
    <source>
        <dbReference type="EMBL" id="ACY98343.1"/>
    </source>
</evidence>
<dbReference type="eggNOG" id="COG0500">
    <property type="taxonomic scope" value="Bacteria"/>
</dbReference>
<protein>
    <submittedName>
        <fullName evidence="2">Methyltransferase type 12</fullName>
    </submittedName>
</protein>
<dbReference type="Pfam" id="PF13649">
    <property type="entry name" value="Methyltransf_25"/>
    <property type="match status" value="1"/>
</dbReference>
<proteinExistence type="predicted"/>
<sequence length="237" mass="26274">MYGAEAAKIYDAQHRARGKDYRGEATEVAAQIRRRMPEARSVLDVACGTGGHLEPFLDMFDDAEGLELSEPMLDIARAALPGVKLHHGDMRDFDLGRTFDAVTCLFASIAYVTSEAELHAALRCFARHVVPGGVVAVEPWWLPEKFIDRYCSGDVVEADGMLIARVAHTVRDGDASRMEVHYTVVGADTGIRHFAEVHRAMLFERRQYEEAFTAAGLDVEYIDGIQCGRGLFVGVRR</sequence>
<dbReference type="CDD" id="cd02440">
    <property type="entry name" value="AdoMet_MTases"/>
    <property type="match status" value="1"/>
</dbReference>
<dbReference type="Gene3D" id="2.20.130.10">
    <property type="entry name" value="CAC2371-like domains"/>
    <property type="match status" value="1"/>
</dbReference>